<dbReference type="EMBL" id="LAZR01000373">
    <property type="protein sequence ID" value="KKN71914.1"/>
    <property type="molecule type" value="Genomic_DNA"/>
</dbReference>
<dbReference type="Gene3D" id="3.30.420.240">
    <property type="match status" value="1"/>
</dbReference>
<accession>A0A0F9SYD0</accession>
<proteinExistence type="predicted"/>
<comment type="caution">
    <text evidence="1">The sequence shown here is derived from an EMBL/GenBank/DDBJ whole genome shotgun (WGS) entry which is preliminary data.</text>
</comment>
<protein>
    <recommendedName>
        <fullName evidence="2">Terminase</fullName>
    </recommendedName>
</protein>
<dbReference type="Gene3D" id="3.40.50.300">
    <property type="entry name" value="P-loop containing nucleotide triphosphate hydrolases"/>
    <property type="match status" value="1"/>
</dbReference>
<dbReference type="AlphaFoldDB" id="A0A0F9SYD0"/>
<dbReference type="InterPro" id="IPR027417">
    <property type="entry name" value="P-loop_NTPase"/>
</dbReference>
<reference evidence="1" key="1">
    <citation type="journal article" date="2015" name="Nature">
        <title>Complex archaea that bridge the gap between prokaryotes and eukaryotes.</title>
        <authorList>
            <person name="Spang A."/>
            <person name="Saw J.H."/>
            <person name="Jorgensen S.L."/>
            <person name="Zaremba-Niedzwiedzka K."/>
            <person name="Martijn J."/>
            <person name="Lind A.E."/>
            <person name="van Eijk R."/>
            <person name="Schleper C."/>
            <person name="Guy L."/>
            <person name="Ettema T.J."/>
        </authorList>
    </citation>
    <scope>NUCLEOTIDE SEQUENCE</scope>
</reference>
<name>A0A0F9SYD0_9ZZZZ</name>
<gene>
    <name evidence="1" type="ORF">LCGC14_0415600</name>
</gene>
<evidence type="ECO:0008006" key="2">
    <source>
        <dbReference type="Google" id="ProtNLM"/>
    </source>
</evidence>
<evidence type="ECO:0000313" key="1">
    <source>
        <dbReference type="EMBL" id="KKN71914.1"/>
    </source>
</evidence>
<sequence>MQQKSELSQLRPTLSEPFPDVPKIWTDPVTGLKVPKCLDENLEWRINLIKRAEKDPILQNDLMAACSASILFWFNAFVWTFRQFDVDPITNSPVPAKMPNMPFITWEVQDGSILNIEDAINSGYDLGFKKSRDMGASWIDLGTFHHQWLFYPDTMLLELSRVEDYVDLRGNMKALFQKHDYINEWLPDWMVPPGCRPGEKHRKKMHMKNALNKSVIDGEATTANAASGDRRKAVLLDEFAKVDNGQAIRSATADVTPCRIVNSTPCGAGTEYSRWLASGQIKVIRLPWYEHPEKGVGRRVIQNDITGEYSITSPWYENEQKRRSPKEMAQEIDMNDIESGSTVFDVRIVENHKALFARPPKIKMKVAFDRMIPNAQIPEIIRSRRLSKIKTHRTVGGPLLLWVNLINGRLDQTKHYTIGIDISKGQGASNTVFSILCNETGEKVGEWADANTPPHEAARIAVAIALWVGGACPKRIPFVIWEMNGDPGLNFSREIVTNLRYPYYYRHVDEKTVVAKKTRKPGWHSNSSTKPLLLGQYNTILSQGGYINHSEIALTEATYYINYKDGGMGPAALYEESL</sequence>
<organism evidence="1">
    <name type="scientific">marine sediment metagenome</name>
    <dbReference type="NCBI Taxonomy" id="412755"/>
    <lineage>
        <taxon>unclassified sequences</taxon>
        <taxon>metagenomes</taxon>
        <taxon>ecological metagenomes</taxon>
    </lineage>
</organism>